<dbReference type="Gene3D" id="1.20.1280.50">
    <property type="match status" value="1"/>
</dbReference>
<evidence type="ECO:0000256" key="1">
    <source>
        <dbReference type="SAM" id="MobiDB-lite"/>
    </source>
</evidence>
<keyword evidence="3" id="KW-1185">Reference proteome</keyword>
<gene>
    <name evidence="2" type="ORF">CVT24_002307</name>
</gene>
<evidence type="ECO:0000313" key="2">
    <source>
        <dbReference type="EMBL" id="PPR02886.1"/>
    </source>
</evidence>
<proteinExistence type="predicted"/>
<dbReference type="Proteomes" id="UP000284842">
    <property type="component" value="Unassembled WGS sequence"/>
</dbReference>
<organism evidence="2 3">
    <name type="scientific">Panaeolus cyanescens</name>
    <dbReference type="NCBI Taxonomy" id="181874"/>
    <lineage>
        <taxon>Eukaryota</taxon>
        <taxon>Fungi</taxon>
        <taxon>Dikarya</taxon>
        <taxon>Basidiomycota</taxon>
        <taxon>Agaricomycotina</taxon>
        <taxon>Agaricomycetes</taxon>
        <taxon>Agaricomycetidae</taxon>
        <taxon>Agaricales</taxon>
        <taxon>Agaricineae</taxon>
        <taxon>Galeropsidaceae</taxon>
        <taxon>Panaeolus</taxon>
    </lineage>
</organism>
<accession>A0A409YIR2</accession>
<reference evidence="2 3" key="1">
    <citation type="journal article" date="2018" name="Evol. Lett.">
        <title>Horizontal gene cluster transfer increased hallucinogenic mushroom diversity.</title>
        <authorList>
            <person name="Reynolds H.T."/>
            <person name="Vijayakumar V."/>
            <person name="Gluck-Thaler E."/>
            <person name="Korotkin H.B."/>
            <person name="Matheny P.B."/>
            <person name="Slot J.C."/>
        </authorList>
    </citation>
    <scope>NUCLEOTIDE SEQUENCE [LARGE SCALE GENOMIC DNA]</scope>
    <source>
        <strain evidence="2 3">2629</strain>
    </source>
</reference>
<dbReference type="STRING" id="181874.A0A409YIR2"/>
<dbReference type="EMBL" id="NHTK01001134">
    <property type="protein sequence ID" value="PPR02886.1"/>
    <property type="molecule type" value="Genomic_DNA"/>
</dbReference>
<dbReference type="OrthoDB" id="3365698at2759"/>
<dbReference type="InParanoid" id="A0A409YIR2"/>
<feature type="region of interest" description="Disordered" evidence="1">
    <location>
        <begin position="57"/>
        <end position="76"/>
    </location>
</feature>
<dbReference type="AlphaFoldDB" id="A0A409YIR2"/>
<comment type="caution">
    <text evidence="2">The sequence shown here is derived from an EMBL/GenBank/DDBJ whole genome shotgun (WGS) entry which is preliminary data.</text>
</comment>
<evidence type="ECO:0000313" key="3">
    <source>
        <dbReference type="Proteomes" id="UP000284842"/>
    </source>
</evidence>
<protein>
    <submittedName>
        <fullName evidence="2">Uncharacterized protein</fullName>
    </submittedName>
</protein>
<name>A0A409YIR2_9AGAR</name>
<sequence length="502" mass="56096">MPGLTISCTNAPFLDKLKGALSRTKVTKELNVVTIPADAVTLNAHCAGASEIQQCDSSQRDVASSTDGSSCQSPPSLTINDLPPEILATIFHTYMFWEDESDLIDPELEGMISVFKPNPRSAPLLFCNVCSYWREVSISTPALWSAIVIHDLCYPETISVWLERSQAHPLSLFVSLGQKLANTDKFARLLGMLYASMPRWKQLSLHLPTAKDMRRLVFDLIPEPGKSPATQLQHLCLSSQYHQTDHLDFQSLARLSSFPHSTLQRFSWSKYTTPDFARIPTTLWWRLQQISFSLITERVLLSFLKACDNLRFINVKFLHETVDADPPTAPIVARNLQALNVGMVVGKLTNTIAFLTAPNLKRLSFLHRDGHGTAISLEDFIKRSKCILECLCIICKNPEFGEAETSIMLRSPVFMAIPHFSLRISDKACHASFPQAIIAETAGQWKDTARACHEPTNYMYRLGWGSLDIARIYRIGYPFLAKGPEPAPRWAVHLAPGPLTSA</sequence>